<feature type="binding site" evidence="4">
    <location>
        <position position="118"/>
    </location>
    <ligand>
        <name>[4Fe-4S] cluster</name>
        <dbReference type="ChEBI" id="CHEBI:49883"/>
    </ligand>
</feature>
<keyword evidence="2 4" id="KW-0560">Oxidoreductase</keyword>
<organism evidence="6 7">
    <name type="scientific">Cryptosporangium japonicum</name>
    <dbReference type="NCBI Taxonomy" id="80872"/>
    <lineage>
        <taxon>Bacteria</taxon>
        <taxon>Bacillati</taxon>
        <taxon>Actinomycetota</taxon>
        <taxon>Actinomycetes</taxon>
        <taxon>Cryptosporangiales</taxon>
        <taxon>Cryptosporangiaceae</taxon>
        <taxon>Cryptosporangium</taxon>
    </lineage>
</organism>
<comment type="subcellular location">
    <subcellularLocation>
        <location evidence="4">Cytoplasm</location>
    </subcellularLocation>
</comment>
<reference evidence="6 7" key="1">
    <citation type="journal article" date="2019" name="Int. J. Syst. Evol. Microbiol.">
        <title>The Global Catalogue of Microorganisms (GCM) 10K type strain sequencing project: providing services to taxonomists for standard genome sequencing and annotation.</title>
        <authorList>
            <consortium name="The Broad Institute Genomics Platform"/>
            <consortium name="The Broad Institute Genome Sequencing Center for Infectious Disease"/>
            <person name="Wu L."/>
            <person name="Ma J."/>
        </authorList>
    </citation>
    <scope>NUCLEOTIDE SEQUENCE [LARGE SCALE GENOMIC DNA]</scope>
    <source>
        <strain evidence="6 7">JCM 10425</strain>
    </source>
</reference>
<gene>
    <name evidence="4" type="primary">cysH</name>
    <name evidence="6" type="ORF">GCM10009539_00170</name>
</gene>
<evidence type="ECO:0000259" key="5">
    <source>
        <dbReference type="Pfam" id="PF01507"/>
    </source>
</evidence>
<evidence type="ECO:0000313" key="7">
    <source>
        <dbReference type="Proteomes" id="UP001500967"/>
    </source>
</evidence>
<comment type="pathway">
    <text evidence="3 4">Sulfur metabolism; hydrogen sulfide biosynthesis; sulfite from sulfate.</text>
</comment>
<feature type="domain" description="Phosphoadenosine phosphosulphate reductase" evidence="5">
    <location>
        <begin position="43"/>
        <end position="207"/>
    </location>
</feature>
<dbReference type="PANTHER" id="PTHR46509">
    <property type="entry name" value="PHOSPHOADENOSINE PHOSPHOSULFATE REDUCTASE"/>
    <property type="match status" value="1"/>
</dbReference>
<comment type="similarity">
    <text evidence="1 4">Belongs to the PAPS reductase family. CysH subfamily.</text>
</comment>
<proteinExistence type="inferred from homology"/>
<feature type="binding site" evidence="4">
    <location>
        <position position="119"/>
    </location>
    <ligand>
        <name>[4Fe-4S] cluster</name>
        <dbReference type="ChEBI" id="CHEBI:49883"/>
    </ligand>
</feature>
<dbReference type="InterPro" id="IPR004511">
    <property type="entry name" value="PAPS/APS_Rdtase"/>
</dbReference>
<comment type="cofactor">
    <cofactor evidence="4">
        <name>[4Fe-4S] cluster</name>
        <dbReference type="ChEBI" id="CHEBI:49883"/>
    </cofactor>
    <text evidence="4">Binds 1 [4Fe-4S] cluster per subunit.</text>
</comment>
<dbReference type="CDD" id="cd23945">
    <property type="entry name" value="PAPS_reductase"/>
    <property type="match status" value="1"/>
</dbReference>
<accession>A0ABN0TD92</accession>
<keyword evidence="4" id="KW-0479">Metal-binding</keyword>
<name>A0ABN0TD92_9ACTN</name>
<dbReference type="Gene3D" id="3.40.50.620">
    <property type="entry name" value="HUPs"/>
    <property type="match status" value="1"/>
</dbReference>
<dbReference type="EMBL" id="BAAAGX010000001">
    <property type="protein sequence ID" value="GAA0218788.1"/>
    <property type="molecule type" value="Genomic_DNA"/>
</dbReference>
<feature type="binding site" evidence="4">
    <location>
        <position position="201"/>
    </location>
    <ligand>
        <name>[4Fe-4S] cluster</name>
        <dbReference type="ChEBI" id="CHEBI:49883"/>
    </ligand>
</feature>
<keyword evidence="4" id="KW-0411">Iron-sulfur</keyword>
<sequence length="231" mass="25263">MTLEVTDLRGFADSAAAELEGAHPIEVLRWAGETFGERLCLTSSMGDAVLATLAAEAVPGIDVVFLDTGYHFAETLQTRDRVAATLDVNVVTVKPELTVAQQNIRYGQSLYARDSDACCGMRKVEPLDRGLAPYDAWASGLRRDESYARRHTPVVGVDARRDKIKVNPLACWTQADVDRFVAERNVIINPLVERGFLSIGCAPCTRPVQLGEDSRAGRWSGSEKTECGIHL</sequence>
<evidence type="ECO:0000256" key="1">
    <source>
        <dbReference type="ARBA" id="ARBA00009732"/>
    </source>
</evidence>
<dbReference type="PIRSF" id="PIRSF000857">
    <property type="entry name" value="PAPS_reductase"/>
    <property type="match status" value="1"/>
</dbReference>
<dbReference type="NCBIfam" id="TIGR00434">
    <property type="entry name" value="cysH"/>
    <property type="match status" value="1"/>
</dbReference>
<dbReference type="PANTHER" id="PTHR46509:SF1">
    <property type="entry name" value="PHOSPHOADENOSINE PHOSPHOSULFATE REDUCTASE"/>
    <property type="match status" value="1"/>
</dbReference>
<dbReference type="NCBIfam" id="NF002537">
    <property type="entry name" value="PRK02090.1"/>
    <property type="match status" value="1"/>
</dbReference>
<dbReference type="SUPFAM" id="SSF52402">
    <property type="entry name" value="Adenine nucleotide alpha hydrolases-like"/>
    <property type="match status" value="1"/>
</dbReference>
<dbReference type="Proteomes" id="UP001500967">
    <property type="component" value="Unassembled WGS sequence"/>
</dbReference>
<dbReference type="InterPro" id="IPR002500">
    <property type="entry name" value="PAPS_reduct_dom"/>
</dbReference>
<dbReference type="HAMAP" id="MF_00063">
    <property type="entry name" value="CysH"/>
    <property type="match status" value="1"/>
</dbReference>
<feature type="binding site" evidence="4">
    <location>
        <position position="204"/>
    </location>
    <ligand>
        <name>[4Fe-4S] cluster</name>
        <dbReference type="ChEBI" id="CHEBI:49883"/>
    </ligand>
</feature>
<dbReference type="RefSeq" id="WP_344646615.1">
    <property type="nucleotide sequence ID" value="NZ_BAAAGX010000001.1"/>
</dbReference>
<evidence type="ECO:0000256" key="2">
    <source>
        <dbReference type="ARBA" id="ARBA00023002"/>
    </source>
</evidence>
<protein>
    <recommendedName>
        <fullName evidence="4">Adenosine 5'-phosphosulfate reductase</fullName>
        <shortName evidence="4">APS reductase</shortName>
        <ecNumber evidence="4">1.8.4.10</ecNumber>
    </recommendedName>
    <alternativeName>
        <fullName evidence="4">5'-adenylylsulfate reductase</fullName>
    </alternativeName>
    <alternativeName>
        <fullName evidence="4">Thioredoxin-dependent 5'-adenylylsulfate reductase</fullName>
    </alternativeName>
</protein>
<keyword evidence="7" id="KW-1185">Reference proteome</keyword>
<dbReference type="InterPro" id="IPR014729">
    <property type="entry name" value="Rossmann-like_a/b/a_fold"/>
</dbReference>
<evidence type="ECO:0000313" key="6">
    <source>
        <dbReference type="EMBL" id="GAA0218788.1"/>
    </source>
</evidence>
<keyword evidence="4" id="KW-0963">Cytoplasm</keyword>
<comment type="catalytic activity">
    <reaction evidence="4">
        <text>[thioredoxin]-disulfide + sulfite + AMP + 2 H(+) = adenosine 5'-phosphosulfate + [thioredoxin]-dithiol</text>
        <dbReference type="Rhea" id="RHEA:21976"/>
        <dbReference type="Rhea" id="RHEA-COMP:10698"/>
        <dbReference type="Rhea" id="RHEA-COMP:10700"/>
        <dbReference type="ChEBI" id="CHEBI:15378"/>
        <dbReference type="ChEBI" id="CHEBI:17359"/>
        <dbReference type="ChEBI" id="CHEBI:29950"/>
        <dbReference type="ChEBI" id="CHEBI:50058"/>
        <dbReference type="ChEBI" id="CHEBI:58243"/>
        <dbReference type="ChEBI" id="CHEBI:456215"/>
        <dbReference type="EC" id="1.8.4.10"/>
    </reaction>
</comment>
<keyword evidence="4" id="KW-0408">Iron</keyword>
<comment type="caution">
    <text evidence="6">The sequence shown here is derived from an EMBL/GenBank/DDBJ whole genome shotgun (WGS) entry which is preliminary data.</text>
</comment>
<evidence type="ECO:0000256" key="3">
    <source>
        <dbReference type="ARBA" id="ARBA00024327"/>
    </source>
</evidence>
<dbReference type="Pfam" id="PF01507">
    <property type="entry name" value="PAPS_reduct"/>
    <property type="match status" value="1"/>
</dbReference>
<evidence type="ECO:0000256" key="4">
    <source>
        <dbReference type="HAMAP-Rule" id="MF_00063"/>
    </source>
</evidence>
<feature type="active site" description="Nucleophile; cysteine thiosulfonate intermediate" evidence="4">
    <location>
        <position position="227"/>
    </location>
</feature>
<dbReference type="EC" id="1.8.4.10" evidence="4"/>
<comment type="function">
    <text evidence="4">Catalyzes the formation of sulfite from adenosine 5'-phosphosulfate (APS) using thioredoxin as an electron donor.</text>
</comment>